<feature type="compositionally biased region" description="Polar residues" evidence="18">
    <location>
        <begin position="1090"/>
        <end position="1100"/>
    </location>
</feature>
<feature type="compositionally biased region" description="Basic and acidic residues" evidence="18">
    <location>
        <begin position="1020"/>
        <end position="1032"/>
    </location>
</feature>
<reference evidence="21 22" key="1">
    <citation type="journal article" date="2020" name="G3 (Bethesda)">
        <title>Genetic Underpinnings of Host Manipulation by Ophiocordyceps as Revealed by Comparative Transcriptomics.</title>
        <authorList>
            <person name="Will I."/>
            <person name="Das B."/>
            <person name="Trinh T."/>
            <person name="Brachmann A."/>
            <person name="Ohm R.A."/>
            <person name="de Bekker C."/>
        </authorList>
    </citation>
    <scope>NUCLEOTIDE SEQUENCE [LARGE SCALE GENOMIC DNA]</scope>
    <source>
        <strain evidence="21 22">EC05</strain>
    </source>
</reference>
<evidence type="ECO:0000256" key="13">
    <source>
        <dbReference type="ARBA" id="ARBA00022838"/>
    </source>
</evidence>
<dbReference type="PANTHER" id="PTHR28200:SF1">
    <property type="entry name" value="DASH COMPLEX SUBUNIT ASK1"/>
    <property type="match status" value="1"/>
</dbReference>
<dbReference type="GO" id="GO:0043015">
    <property type="term" value="F:gamma-tubulin binding"/>
    <property type="evidence" value="ECO:0007669"/>
    <property type="project" value="InterPro"/>
</dbReference>
<evidence type="ECO:0000256" key="9">
    <source>
        <dbReference type="ARBA" id="ARBA00022618"/>
    </source>
</evidence>
<evidence type="ECO:0000256" key="15">
    <source>
        <dbReference type="ARBA" id="ARBA00023242"/>
    </source>
</evidence>
<feature type="domain" description="Gamma tubulin complex component protein N-terminal" evidence="20">
    <location>
        <begin position="181"/>
        <end position="424"/>
    </location>
</feature>
<evidence type="ECO:0000256" key="6">
    <source>
        <dbReference type="ARBA" id="ARBA00014520"/>
    </source>
</evidence>
<evidence type="ECO:0000256" key="7">
    <source>
        <dbReference type="ARBA" id="ARBA00022454"/>
    </source>
</evidence>
<dbReference type="Pfam" id="PF17681">
    <property type="entry name" value="GCP_N_terminal"/>
    <property type="match status" value="1"/>
</dbReference>
<evidence type="ECO:0000256" key="14">
    <source>
        <dbReference type="ARBA" id="ARBA00023212"/>
    </source>
</evidence>
<gene>
    <name evidence="21" type="ORF">GQ602_004150</name>
</gene>
<dbReference type="Proteomes" id="UP000562929">
    <property type="component" value="Unassembled WGS sequence"/>
</dbReference>
<evidence type="ECO:0000256" key="18">
    <source>
        <dbReference type="SAM" id="MobiDB-lite"/>
    </source>
</evidence>
<keyword evidence="11" id="KW-0498">Mitosis</keyword>
<feature type="compositionally biased region" description="Basic and acidic residues" evidence="18">
    <location>
        <begin position="1189"/>
        <end position="1202"/>
    </location>
</feature>
<keyword evidence="7" id="KW-0158">Chromosome</keyword>
<dbReference type="InterPro" id="IPR042241">
    <property type="entry name" value="GCP_C_sf"/>
</dbReference>
<dbReference type="GO" id="GO:0000930">
    <property type="term" value="C:gamma-tubulin complex"/>
    <property type="evidence" value="ECO:0007669"/>
    <property type="project" value="UniProtKB-ARBA"/>
</dbReference>
<dbReference type="InterPro" id="IPR041470">
    <property type="entry name" value="GCP_N"/>
</dbReference>
<evidence type="ECO:0000256" key="3">
    <source>
        <dbReference type="ARBA" id="ARBA00004629"/>
    </source>
</evidence>
<evidence type="ECO:0000259" key="19">
    <source>
        <dbReference type="Pfam" id="PF04130"/>
    </source>
</evidence>
<keyword evidence="9" id="KW-0132">Cell division</keyword>
<feature type="compositionally biased region" description="Basic and acidic residues" evidence="18">
    <location>
        <begin position="1040"/>
        <end position="1064"/>
    </location>
</feature>
<dbReference type="GO" id="GO:0008608">
    <property type="term" value="P:attachment of spindle microtubules to kinetochore"/>
    <property type="evidence" value="ECO:0007669"/>
    <property type="project" value="InterPro"/>
</dbReference>
<dbReference type="GO" id="GO:0072686">
    <property type="term" value="C:mitotic spindle"/>
    <property type="evidence" value="ECO:0007669"/>
    <property type="project" value="InterPro"/>
</dbReference>
<keyword evidence="22" id="KW-1185">Reference proteome</keyword>
<evidence type="ECO:0000256" key="2">
    <source>
        <dbReference type="ARBA" id="ARBA00004186"/>
    </source>
</evidence>
<dbReference type="PANTHER" id="PTHR28200">
    <property type="entry name" value="DASH COMPLEX SUBUNIT ASK1"/>
    <property type="match status" value="1"/>
</dbReference>
<comment type="subcellular location">
    <subcellularLocation>
        <location evidence="3">Chromosome</location>
        <location evidence="3">Centromere</location>
        <location evidence="3">Kinetochore</location>
    </subcellularLocation>
    <subcellularLocation>
        <location evidence="2">Cytoplasm</location>
        <location evidence="2">Cytoskeleton</location>
        <location evidence="2">Spindle</location>
    </subcellularLocation>
    <subcellularLocation>
        <location evidence="1">Nucleus</location>
    </subcellularLocation>
</comment>
<dbReference type="InterPro" id="IPR013964">
    <property type="entry name" value="DASH_Ask1"/>
</dbReference>
<keyword evidence="8" id="KW-0963">Cytoplasm</keyword>
<name>A0A8H4Q6A6_9HYPO</name>
<evidence type="ECO:0000256" key="4">
    <source>
        <dbReference type="ARBA" id="ARBA00010337"/>
    </source>
</evidence>
<dbReference type="GO" id="GO:0007020">
    <property type="term" value="P:microtubule nucleation"/>
    <property type="evidence" value="ECO:0007669"/>
    <property type="project" value="UniProtKB-ARBA"/>
</dbReference>
<evidence type="ECO:0000256" key="16">
    <source>
        <dbReference type="ARBA" id="ARBA00023306"/>
    </source>
</evidence>
<proteinExistence type="inferred from homology"/>
<dbReference type="Gene3D" id="1.20.120.1900">
    <property type="entry name" value="Gamma-tubulin complex, C-terminal domain"/>
    <property type="match status" value="1"/>
</dbReference>
<dbReference type="Pfam" id="PF04130">
    <property type="entry name" value="GCP_C_terminal"/>
    <property type="match status" value="1"/>
</dbReference>
<accession>A0A8H4Q6A6</accession>
<comment type="similarity">
    <text evidence="5">Belongs to the DASH complex ASK1 family.</text>
</comment>
<feature type="region of interest" description="Disordered" evidence="18">
    <location>
        <begin position="1175"/>
        <end position="1210"/>
    </location>
</feature>
<evidence type="ECO:0000256" key="5">
    <source>
        <dbReference type="ARBA" id="ARBA00010731"/>
    </source>
</evidence>
<organism evidence="21 22">
    <name type="scientific">Ophiocordyceps camponoti-floridani</name>
    <dbReference type="NCBI Taxonomy" id="2030778"/>
    <lineage>
        <taxon>Eukaryota</taxon>
        <taxon>Fungi</taxon>
        <taxon>Dikarya</taxon>
        <taxon>Ascomycota</taxon>
        <taxon>Pezizomycotina</taxon>
        <taxon>Sordariomycetes</taxon>
        <taxon>Hypocreomycetidae</taxon>
        <taxon>Hypocreales</taxon>
        <taxon>Ophiocordycipitaceae</taxon>
        <taxon>Ophiocordyceps</taxon>
    </lineage>
</organism>
<sequence>MHDSDEPHVFAVPNLWQKSSLLESDEGFNDESLFFTPSLGVEPSRGLIALDPVSLEDHDFFRLPALCPSEQHSGEHSGQIKYFEYETREDTEHESAGLADADSRSDDSMSQIWAETQEAPRPQVGFRTWDTLQPGAFAAHRPMLVSEAGSGAYDAVLRLTTDSDVAVVQTRAYYSSLSALSIGRDSIFFTKDDKAQTFRPSLPRIRISGFSRQVLGGVQDLALRSGTCVLRLRSFVQAAYVGNSGRCEVALASSIAQVLQAVERKFTSDHMRPGSLLQLQASIREVVATLRPLEKLVSRLPRSVSDEDLVSLVFHTASAVDDGQDFTGAIMRDILQRVSAPWIEFLEEWIGTKHDKGIFATKPEKEGSKGFVKAEVDEDSDVVDFRLDRAKIPDFMPDDLMKMVFEVGRNLRFIRYFHPLHALARQSIIESARPPKAQWLFEWPSILKLRGQTCEYRESLCRALQKEGHDSKPHIGHEAFRAVDFFGLDQDGMRDKLLASMEQLNQVMVEPSPRDSLDEILHERFFHGRHCIEENRAAITPHWLLLPALSFGGIAAAQAQIINRESMRLLFQAHEIRRHLRLQRDFHLLGNGVFCSRLSHALFDPDLQSAERRAGVARQGGTMGLRLGGRDTWPPASSELQLVLIGVLSESYTSQSGAKVDDNGALPGELSFAVRELSATEIEKCMDADSVEALDFLRLSYTTPAALSDIITPSSLARYDDIFRLLLRVLRVLYVVNQQWSWARQGIDNEPSRFARESHHFMTSLASYFLDTAVAIPWEAFERRLGQMHAEVESEHETAVTTQGPEQLRKAHHGVLERITKALFLGEGQKPMLGLLKSLFSSILGHAKLARLRTLGEGAPWNEAELYADFREKMTAFVKACRRLSEEGGSGDYDCIGQLLVKLDANYFARVTRLDALFCLKIDVAIRIALSMARPSTAAARNLSSMEELEKLEQSITLTLQEIDHNFSKAHRIVTTSILPVVEKYGEHSRAVWEASKFWKQFFEASANVSLSGYEELAKEDVDGSSELRQEDSSMAEDSTTMRHDATTEFTPRRADGEPTRTPEADQSTLHSLLDDGDVTGSTPRPPATKTIQAQLSSLESPYEAMRREMKEEEAKPQDEQEDSSILFAQHTARLPDMSMAPRGSRESPGLEKSVQRHPDPLLHRVLDKNYRLQATPHKPPYRVSPLRRAGDDDKTRTHAWEDSPMSSPEMAVPTLRSEVFMSPLKTTTNARQRLVAAARGPRTPGLSVQTPVTAASRDALASAGDTRRQRYEIDWESDGEGEDEDIYAGMSPPKTIQFALPPSKLLRTPAREASRRIVGDILLDAGADPASSEYSPTMVKMNEDILNDSF</sequence>
<feature type="domain" description="Gamma tubulin complex component C-terminal" evidence="19">
    <location>
        <begin position="577"/>
        <end position="908"/>
    </location>
</feature>
<dbReference type="OrthoDB" id="775571at2759"/>
<feature type="compositionally biased region" description="Basic and acidic residues" evidence="18">
    <location>
        <begin position="1144"/>
        <end position="1156"/>
    </location>
</feature>
<dbReference type="InterPro" id="IPR040457">
    <property type="entry name" value="GCP_C"/>
</dbReference>
<keyword evidence="12" id="KW-0159">Chromosome partition</keyword>
<evidence type="ECO:0000313" key="21">
    <source>
        <dbReference type="EMBL" id="KAF4587457.1"/>
    </source>
</evidence>
<evidence type="ECO:0000259" key="20">
    <source>
        <dbReference type="Pfam" id="PF17681"/>
    </source>
</evidence>
<keyword evidence="16" id="KW-0131">Cell cycle</keyword>
<evidence type="ECO:0000256" key="10">
    <source>
        <dbReference type="ARBA" id="ARBA00022701"/>
    </source>
</evidence>
<dbReference type="Pfam" id="PF08655">
    <property type="entry name" value="DASH_Ask1"/>
    <property type="match status" value="1"/>
</dbReference>
<keyword evidence="14" id="KW-0206">Cytoskeleton</keyword>
<keyword evidence="17" id="KW-0137">Centromere</keyword>
<comment type="caution">
    <text evidence="21">The sequence shown here is derived from an EMBL/GenBank/DDBJ whole genome shotgun (WGS) entry which is preliminary data.</text>
</comment>
<evidence type="ECO:0000256" key="8">
    <source>
        <dbReference type="ARBA" id="ARBA00022490"/>
    </source>
</evidence>
<feature type="region of interest" description="Disordered" evidence="18">
    <location>
        <begin position="1239"/>
        <end position="1266"/>
    </location>
</feature>
<evidence type="ECO:0000313" key="22">
    <source>
        <dbReference type="Proteomes" id="UP000562929"/>
    </source>
</evidence>
<keyword evidence="13" id="KW-0995">Kinetochore</keyword>
<comment type="similarity">
    <text evidence="4">Belongs to the TUBGCP family.</text>
</comment>
<keyword evidence="15" id="KW-0539">Nucleus</keyword>
<dbReference type="GO" id="GO:0042729">
    <property type="term" value="C:DASH complex"/>
    <property type="evidence" value="ECO:0007669"/>
    <property type="project" value="InterPro"/>
</dbReference>
<dbReference type="GO" id="GO:0044732">
    <property type="term" value="C:mitotic spindle pole body"/>
    <property type="evidence" value="ECO:0007669"/>
    <property type="project" value="TreeGrafter"/>
</dbReference>
<evidence type="ECO:0000256" key="1">
    <source>
        <dbReference type="ARBA" id="ARBA00004123"/>
    </source>
</evidence>
<feature type="region of interest" description="Disordered" evidence="18">
    <location>
        <begin position="1020"/>
        <end position="1100"/>
    </location>
</feature>
<protein>
    <recommendedName>
        <fullName evidence="6">DASH complex subunit ASK1</fullName>
    </recommendedName>
</protein>
<evidence type="ECO:0000256" key="12">
    <source>
        <dbReference type="ARBA" id="ARBA00022829"/>
    </source>
</evidence>
<feature type="region of interest" description="Disordered" evidence="18">
    <location>
        <begin position="1134"/>
        <end position="1156"/>
    </location>
</feature>
<dbReference type="EMBL" id="JAACLJ010000004">
    <property type="protein sequence ID" value="KAF4587457.1"/>
    <property type="molecule type" value="Genomic_DNA"/>
</dbReference>
<evidence type="ECO:0000256" key="17">
    <source>
        <dbReference type="ARBA" id="ARBA00023328"/>
    </source>
</evidence>
<dbReference type="GO" id="GO:0051301">
    <property type="term" value="P:cell division"/>
    <property type="evidence" value="ECO:0007669"/>
    <property type="project" value="UniProtKB-KW"/>
</dbReference>
<keyword evidence="10" id="KW-0493">Microtubule</keyword>
<dbReference type="GO" id="GO:0005874">
    <property type="term" value="C:microtubule"/>
    <property type="evidence" value="ECO:0007669"/>
    <property type="project" value="UniProtKB-KW"/>
</dbReference>
<evidence type="ECO:0000256" key="11">
    <source>
        <dbReference type="ARBA" id="ARBA00022776"/>
    </source>
</evidence>